<dbReference type="GO" id="GO:0005576">
    <property type="term" value="C:extracellular region"/>
    <property type="evidence" value="ECO:0000318"/>
    <property type="project" value="GO_Central"/>
</dbReference>
<dbReference type="PANTHER" id="PTHR47967">
    <property type="entry name" value="OS07G0603500 PROTEIN-RELATED"/>
    <property type="match status" value="1"/>
</dbReference>
<dbReference type="eggNOG" id="KOG1339">
    <property type="taxonomic scope" value="Eukaryota"/>
</dbReference>
<gene>
    <name evidence="11" type="ORF">MIMGU_mgv1a017795mg</name>
</gene>
<keyword evidence="7" id="KW-0378">Hydrolase</keyword>
<evidence type="ECO:0000256" key="5">
    <source>
        <dbReference type="ARBA" id="ARBA00022729"/>
    </source>
</evidence>
<feature type="domain" description="Peptidase A1" evidence="10">
    <location>
        <begin position="89"/>
        <end position="433"/>
    </location>
</feature>
<feature type="chain" id="PRO_5001504162" description="Peptidase A1 domain-containing protein" evidence="9">
    <location>
        <begin position="22"/>
        <end position="439"/>
    </location>
</feature>
<dbReference type="OrthoDB" id="2747330at2759"/>
<dbReference type="InterPro" id="IPR034161">
    <property type="entry name" value="Pepsin-like_plant"/>
</dbReference>
<evidence type="ECO:0000313" key="11">
    <source>
        <dbReference type="EMBL" id="EYU27191.1"/>
    </source>
</evidence>
<comment type="subcellular location">
    <subcellularLocation>
        <location evidence="1">Secreted</location>
    </subcellularLocation>
</comment>
<keyword evidence="6" id="KW-0064">Aspartyl protease</keyword>
<dbReference type="SUPFAM" id="SSF50630">
    <property type="entry name" value="Acid proteases"/>
    <property type="match status" value="1"/>
</dbReference>
<evidence type="ECO:0000256" key="3">
    <source>
        <dbReference type="ARBA" id="ARBA00022525"/>
    </source>
</evidence>
<dbReference type="EMBL" id="KI631506">
    <property type="protein sequence ID" value="EYU27191.1"/>
    <property type="molecule type" value="Genomic_DNA"/>
</dbReference>
<organism evidence="11 12">
    <name type="scientific">Erythranthe guttata</name>
    <name type="common">Yellow monkey flower</name>
    <name type="synonym">Mimulus guttatus</name>
    <dbReference type="NCBI Taxonomy" id="4155"/>
    <lineage>
        <taxon>Eukaryota</taxon>
        <taxon>Viridiplantae</taxon>
        <taxon>Streptophyta</taxon>
        <taxon>Embryophyta</taxon>
        <taxon>Tracheophyta</taxon>
        <taxon>Spermatophyta</taxon>
        <taxon>Magnoliopsida</taxon>
        <taxon>eudicotyledons</taxon>
        <taxon>Gunneridae</taxon>
        <taxon>Pentapetalae</taxon>
        <taxon>asterids</taxon>
        <taxon>lamiids</taxon>
        <taxon>Lamiales</taxon>
        <taxon>Phrymaceae</taxon>
        <taxon>Erythranthe</taxon>
    </lineage>
</organism>
<dbReference type="KEGG" id="egt:105969439"/>
<accession>A0A022QGW2</accession>
<dbReference type="FunFam" id="2.40.70.10:FF:000016">
    <property type="entry name" value="Probable aspartic protease At2g35615"/>
    <property type="match status" value="1"/>
</dbReference>
<dbReference type="AlphaFoldDB" id="A0A022QGW2"/>
<sequence length="439" mass="47918">MVFKSIFIALIISLIISISKCNPSSTKGLTVDLIHRDSPQSPYYNPSLSPYQRLANAMRRSFDRARRFKLDPISPKSPESDLILSNGEYLMEYSIGTPPIPSLAIADTGSDITWTQCQPCTECFKQKLPLFDPKNSSTYKNIPCDTKYCSSFRRTSCSDNNKNCIYSAAYGDGSFTKGDLATDTITLDSSDDDGKSVVSFPDIKFGCGFKNGGIFDGGESGIVGLGGGPASLVNQLGQGKFSYCLVSPSDNNNSTKSSSSKLNFGANADVSGSGVATTPLVKKVPETFYYLTLEGISVGNQRLEFGDPTAREDGNIIIDSGTTLTFLPFEFYLSYMNAIKSYIKLKQIEDPQHVLTLCYHSKTDIKNIPDVTVHFRGADVKLKYENVFVRTSDVAVCLAARPVPGAGYYIYGNLAQMDFLVGYDLVKRTVSFKAVDCGK</sequence>
<evidence type="ECO:0000256" key="4">
    <source>
        <dbReference type="ARBA" id="ARBA00022670"/>
    </source>
</evidence>
<dbReference type="InterPro" id="IPR021109">
    <property type="entry name" value="Peptidase_aspartic_dom_sf"/>
</dbReference>
<dbReference type="STRING" id="4155.A0A022QGW2"/>
<evidence type="ECO:0000256" key="2">
    <source>
        <dbReference type="ARBA" id="ARBA00007447"/>
    </source>
</evidence>
<comment type="similarity">
    <text evidence="2">Belongs to the peptidase A1 family.</text>
</comment>
<dbReference type="InterPro" id="IPR032861">
    <property type="entry name" value="TAXi_N"/>
</dbReference>
<dbReference type="PhylomeDB" id="A0A022QGW2"/>
<evidence type="ECO:0000256" key="9">
    <source>
        <dbReference type="SAM" id="SignalP"/>
    </source>
</evidence>
<evidence type="ECO:0000313" key="12">
    <source>
        <dbReference type="Proteomes" id="UP000030748"/>
    </source>
</evidence>
<evidence type="ECO:0000256" key="8">
    <source>
        <dbReference type="ARBA" id="ARBA00023180"/>
    </source>
</evidence>
<dbReference type="OMA" id="TYKTFSC"/>
<evidence type="ECO:0000256" key="6">
    <source>
        <dbReference type="ARBA" id="ARBA00022750"/>
    </source>
</evidence>
<dbReference type="FunFam" id="2.40.70.10:FF:000050">
    <property type="entry name" value="Aspartic proteinase CDR1"/>
    <property type="match status" value="1"/>
</dbReference>
<keyword evidence="8" id="KW-0325">Glycoprotein</keyword>
<dbReference type="InterPro" id="IPR033121">
    <property type="entry name" value="PEPTIDASE_A1"/>
</dbReference>
<keyword evidence="5 9" id="KW-0732">Signal</keyword>
<keyword evidence="3" id="KW-0964">Secreted</keyword>
<dbReference type="Proteomes" id="UP000030748">
    <property type="component" value="Unassembled WGS sequence"/>
</dbReference>
<dbReference type="InterPro" id="IPR051708">
    <property type="entry name" value="Plant_Aspart_Prot_A1"/>
</dbReference>
<dbReference type="CDD" id="cd05476">
    <property type="entry name" value="pepsin_A_like_plant"/>
    <property type="match status" value="1"/>
</dbReference>
<dbReference type="GO" id="GO:0004190">
    <property type="term" value="F:aspartic-type endopeptidase activity"/>
    <property type="evidence" value="ECO:0000318"/>
    <property type="project" value="GO_Central"/>
</dbReference>
<dbReference type="Pfam" id="PF14543">
    <property type="entry name" value="TAXi_N"/>
    <property type="match status" value="1"/>
</dbReference>
<dbReference type="GO" id="GO:0006508">
    <property type="term" value="P:proteolysis"/>
    <property type="evidence" value="ECO:0007669"/>
    <property type="project" value="UniProtKB-KW"/>
</dbReference>
<feature type="signal peptide" evidence="9">
    <location>
        <begin position="1"/>
        <end position="21"/>
    </location>
</feature>
<dbReference type="Gene3D" id="2.40.70.10">
    <property type="entry name" value="Acid Proteases"/>
    <property type="match status" value="2"/>
</dbReference>
<keyword evidence="12" id="KW-1185">Reference proteome</keyword>
<dbReference type="PANTHER" id="PTHR47967:SF125">
    <property type="entry name" value="PEPTIDASE A1 DOMAIN-CONTAINING PROTEIN"/>
    <property type="match status" value="1"/>
</dbReference>
<protein>
    <recommendedName>
        <fullName evidence="10">Peptidase A1 domain-containing protein</fullName>
    </recommendedName>
</protein>
<evidence type="ECO:0000256" key="1">
    <source>
        <dbReference type="ARBA" id="ARBA00004613"/>
    </source>
</evidence>
<dbReference type="InterPro" id="IPR032799">
    <property type="entry name" value="TAXi_C"/>
</dbReference>
<dbReference type="Pfam" id="PF14541">
    <property type="entry name" value="TAXi_C"/>
    <property type="match status" value="1"/>
</dbReference>
<reference evidence="11 12" key="1">
    <citation type="journal article" date="2013" name="Proc. Natl. Acad. Sci. U.S.A.">
        <title>Fine-scale variation in meiotic recombination in Mimulus inferred from population shotgun sequencing.</title>
        <authorList>
            <person name="Hellsten U."/>
            <person name="Wright K.M."/>
            <person name="Jenkins J."/>
            <person name="Shu S."/>
            <person name="Yuan Y."/>
            <person name="Wessler S.R."/>
            <person name="Schmutz J."/>
            <person name="Willis J.H."/>
            <person name="Rokhsar D.S."/>
        </authorList>
    </citation>
    <scope>NUCLEOTIDE SEQUENCE [LARGE SCALE GENOMIC DNA]</scope>
    <source>
        <strain evidence="12">cv. DUN x IM62</strain>
    </source>
</reference>
<evidence type="ECO:0000256" key="7">
    <source>
        <dbReference type="ARBA" id="ARBA00022801"/>
    </source>
</evidence>
<evidence type="ECO:0000259" key="10">
    <source>
        <dbReference type="PROSITE" id="PS51767"/>
    </source>
</evidence>
<dbReference type="PROSITE" id="PS51767">
    <property type="entry name" value="PEPTIDASE_A1"/>
    <property type="match status" value="1"/>
</dbReference>
<keyword evidence="4" id="KW-0645">Protease</keyword>
<name>A0A022QGW2_ERYGU</name>
<proteinExistence type="inferred from homology"/>